<evidence type="ECO:0000256" key="6">
    <source>
        <dbReference type="ARBA" id="ARBA00023136"/>
    </source>
</evidence>
<feature type="transmembrane region" description="Helical" evidence="7">
    <location>
        <begin position="91"/>
        <end position="120"/>
    </location>
</feature>
<gene>
    <name evidence="8" type="ORF">ACTOB_006316</name>
</gene>
<dbReference type="Gene3D" id="1.20.1250.20">
    <property type="entry name" value="MFS general substrate transporter like domains"/>
    <property type="match status" value="1"/>
</dbReference>
<keyword evidence="6 7" id="KW-0472">Membrane</keyword>
<evidence type="ECO:0000256" key="4">
    <source>
        <dbReference type="ARBA" id="ARBA00022692"/>
    </source>
</evidence>
<feature type="transmembrane region" description="Helical" evidence="7">
    <location>
        <begin position="24"/>
        <end position="55"/>
    </location>
</feature>
<dbReference type="SUPFAM" id="SSF103473">
    <property type="entry name" value="MFS general substrate transporter"/>
    <property type="match status" value="1"/>
</dbReference>
<dbReference type="InterPro" id="IPR036259">
    <property type="entry name" value="MFS_trans_sf"/>
</dbReference>
<feature type="transmembrane region" description="Helical" evidence="7">
    <location>
        <begin position="292"/>
        <end position="312"/>
    </location>
</feature>
<feature type="transmembrane region" description="Helical" evidence="7">
    <location>
        <begin position="156"/>
        <end position="174"/>
    </location>
</feature>
<sequence>MRVLLLATLVNAFGNGAYLTTSVLFLTTVAGLSPAMIAIGLSTGAAAGVLAMTPLGYVADRYGPKRLSILAMVVLAGAYTALLAVHSVVPFALLSCVIAVATALAKGANGALAAGAVPAAERLRMRARMRSLTNAGMGVGTLAGSGPLLLRGDTGYVVILLANALTFLVAALLLTRAPQVPPQVAPAGGPRLVALRDRPFLCFAALDGLLSSTYNDLLGLGLPLWLATGAHAPLWLISVALVINTAGCVLLQVRMASGVSGLPAAHRSALRGSLVVALSCGVLAAASGRSPWLAATLIAVAAVIHVVGEVWLSTGSWGIVFELAPPWAQGQYQGTYFAGRGLGDMIAPPLVTACVLGLHGYGWLVLALFFAAGGLLYRPVTRWAARTRPADHPALV</sequence>
<dbReference type="Proteomes" id="UP001240150">
    <property type="component" value="Chromosome"/>
</dbReference>
<comment type="subcellular location">
    <subcellularLocation>
        <location evidence="1">Cell membrane</location>
        <topology evidence="1">Multi-pass membrane protein</topology>
    </subcellularLocation>
</comment>
<dbReference type="EMBL" id="CP126980">
    <property type="protein sequence ID" value="WIM94299.1"/>
    <property type="molecule type" value="Genomic_DNA"/>
</dbReference>
<dbReference type="InterPro" id="IPR050171">
    <property type="entry name" value="MFS_Transporters"/>
</dbReference>
<dbReference type="PANTHER" id="PTHR23517:SF3">
    <property type="entry name" value="INTEGRAL MEMBRANE TRANSPORT PROTEIN"/>
    <property type="match status" value="1"/>
</dbReference>
<keyword evidence="2" id="KW-0813">Transport</keyword>
<evidence type="ECO:0000256" key="7">
    <source>
        <dbReference type="SAM" id="Phobius"/>
    </source>
</evidence>
<reference evidence="8 9" key="1">
    <citation type="submission" date="2023-06" db="EMBL/GenBank/DDBJ databases">
        <authorList>
            <person name="Yushchuk O."/>
            <person name="Binda E."/>
            <person name="Ruckert-Reed C."/>
            <person name="Fedorenko V."/>
            <person name="Kalinowski J."/>
            <person name="Marinelli F."/>
        </authorList>
    </citation>
    <scope>NUCLEOTIDE SEQUENCE [LARGE SCALE GENOMIC DNA]</scope>
    <source>
        <strain evidence="8 9">NRRL 3884</strain>
    </source>
</reference>
<protein>
    <submittedName>
        <fullName evidence="8">MFS transporter</fullName>
    </submittedName>
</protein>
<feature type="transmembrane region" description="Helical" evidence="7">
    <location>
        <begin position="67"/>
        <end position="85"/>
    </location>
</feature>
<evidence type="ECO:0000256" key="3">
    <source>
        <dbReference type="ARBA" id="ARBA00022475"/>
    </source>
</evidence>
<evidence type="ECO:0000256" key="5">
    <source>
        <dbReference type="ARBA" id="ARBA00022989"/>
    </source>
</evidence>
<keyword evidence="4 7" id="KW-0812">Transmembrane</keyword>
<evidence type="ECO:0000313" key="9">
    <source>
        <dbReference type="Proteomes" id="UP001240150"/>
    </source>
</evidence>
<organism evidence="8 9">
    <name type="scientific">Actinoplanes oblitus</name>
    <dbReference type="NCBI Taxonomy" id="3040509"/>
    <lineage>
        <taxon>Bacteria</taxon>
        <taxon>Bacillati</taxon>
        <taxon>Actinomycetota</taxon>
        <taxon>Actinomycetes</taxon>
        <taxon>Micromonosporales</taxon>
        <taxon>Micromonosporaceae</taxon>
        <taxon>Actinoplanes</taxon>
    </lineage>
</organism>
<proteinExistence type="predicted"/>
<feature type="transmembrane region" description="Helical" evidence="7">
    <location>
        <begin position="350"/>
        <end position="377"/>
    </location>
</feature>
<evidence type="ECO:0000256" key="1">
    <source>
        <dbReference type="ARBA" id="ARBA00004651"/>
    </source>
</evidence>
<keyword evidence="3" id="KW-1003">Cell membrane</keyword>
<name>A0ABY8W8U6_9ACTN</name>
<keyword evidence="5 7" id="KW-1133">Transmembrane helix</keyword>
<dbReference type="RefSeq" id="WP_284915502.1">
    <property type="nucleotide sequence ID" value="NZ_CP126980.1"/>
</dbReference>
<keyword evidence="9" id="KW-1185">Reference proteome</keyword>
<evidence type="ECO:0000313" key="8">
    <source>
        <dbReference type="EMBL" id="WIM94299.1"/>
    </source>
</evidence>
<accession>A0ABY8W8U6</accession>
<dbReference type="PANTHER" id="PTHR23517">
    <property type="entry name" value="RESISTANCE PROTEIN MDTM, PUTATIVE-RELATED-RELATED"/>
    <property type="match status" value="1"/>
</dbReference>
<feature type="transmembrane region" description="Helical" evidence="7">
    <location>
        <begin position="232"/>
        <end position="256"/>
    </location>
</feature>
<evidence type="ECO:0000256" key="2">
    <source>
        <dbReference type="ARBA" id="ARBA00022448"/>
    </source>
</evidence>
<dbReference type="InterPro" id="IPR011701">
    <property type="entry name" value="MFS"/>
</dbReference>
<dbReference type="Pfam" id="PF07690">
    <property type="entry name" value="MFS_1"/>
    <property type="match status" value="1"/>
</dbReference>